<reference evidence="2" key="2">
    <citation type="submission" date="2020-09" db="EMBL/GenBank/DDBJ databases">
        <authorList>
            <person name="Sun Q."/>
            <person name="Kim S."/>
        </authorList>
    </citation>
    <scope>NUCLEOTIDE SEQUENCE</scope>
    <source>
        <strain evidence="2">KCTC 23430</strain>
    </source>
</reference>
<dbReference type="Gene3D" id="3.40.30.110">
    <property type="match status" value="2"/>
</dbReference>
<evidence type="ECO:0000259" key="1">
    <source>
        <dbReference type="PROSITE" id="PS50404"/>
    </source>
</evidence>
<dbReference type="Pfam" id="PF13417">
    <property type="entry name" value="GST_N_3"/>
    <property type="match status" value="1"/>
</dbReference>
<comment type="caution">
    <text evidence="2">The sequence shown here is derived from an EMBL/GenBank/DDBJ whole genome shotgun (WGS) entry which is preliminary data.</text>
</comment>
<dbReference type="InterPro" id="IPR036282">
    <property type="entry name" value="Glutathione-S-Trfase_C_sf"/>
</dbReference>
<evidence type="ECO:0000313" key="3">
    <source>
        <dbReference type="Proteomes" id="UP000644693"/>
    </source>
</evidence>
<feature type="domain" description="GST N-terminal" evidence="1">
    <location>
        <begin position="1"/>
        <end position="79"/>
    </location>
</feature>
<dbReference type="SUPFAM" id="SSF52833">
    <property type="entry name" value="Thioredoxin-like"/>
    <property type="match status" value="1"/>
</dbReference>
<dbReference type="Pfam" id="PF13410">
    <property type="entry name" value="GST_C_2"/>
    <property type="match status" value="1"/>
</dbReference>
<organism evidence="2 3">
    <name type="scientific">Parahalioglobus pacificus</name>
    <dbReference type="NCBI Taxonomy" id="930806"/>
    <lineage>
        <taxon>Bacteria</taxon>
        <taxon>Pseudomonadati</taxon>
        <taxon>Pseudomonadota</taxon>
        <taxon>Gammaproteobacteria</taxon>
        <taxon>Cellvibrionales</taxon>
        <taxon>Halieaceae</taxon>
        <taxon>Parahalioglobus</taxon>
    </lineage>
</organism>
<keyword evidence="3" id="KW-1185">Reference proteome</keyword>
<dbReference type="SUPFAM" id="SSF47616">
    <property type="entry name" value="GST C-terminal domain-like"/>
    <property type="match status" value="1"/>
</dbReference>
<dbReference type="AlphaFoldDB" id="A0A918XH48"/>
<dbReference type="Proteomes" id="UP000644693">
    <property type="component" value="Unassembled WGS sequence"/>
</dbReference>
<gene>
    <name evidence="2" type="ORF">GCM10007053_12360</name>
</gene>
<protein>
    <submittedName>
        <fullName evidence="2">Glutathione S-transferase</fullName>
    </submittedName>
</protein>
<reference evidence="2" key="1">
    <citation type="journal article" date="2014" name="Int. J. Syst. Evol. Microbiol.">
        <title>Complete genome sequence of Corynebacterium casei LMG S-19264T (=DSM 44701T), isolated from a smear-ripened cheese.</title>
        <authorList>
            <consortium name="US DOE Joint Genome Institute (JGI-PGF)"/>
            <person name="Walter F."/>
            <person name="Albersmeier A."/>
            <person name="Kalinowski J."/>
            <person name="Ruckert C."/>
        </authorList>
    </citation>
    <scope>NUCLEOTIDE SEQUENCE</scope>
    <source>
        <strain evidence="2">KCTC 23430</strain>
    </source>
</reference>
<sequence length="303" mass="33349">MLILHHYPMSPFSEKLRLMLGYANVPWRSLLTTESPPRPDLQPLVGGYRRIPVAQDGADLFCDSRLIAAEIATGAKLPALNPFLADPDAQAISNRYEGDIFMAAITSIPPSRILRKLFKELSFSHALRFLKDRASMAGSAKTPPLKHAKALPLFMDHLAMLDELLLSGDAFLTGDEASHLDFAAYHTLWFRTVVGGQDMPTSMPALLQWYQRMTAFGHGDTSPTTTTHSFAAASEHQPREIPAAMTQGSRIGTNVSVAPDDYGLDETTGILVGIDEQRCIVARETTDFGTLHVHFPRMGFTID</sequence>
<name>A0A918XH48_9GAMM</name>
<accession>A0A918XH48</accession>
<dbReference type="PROSITE" id="PS50404">
    <property type="entry name" value="GST_NTER"/>
    <property type="match status" value="1"/>
</dbReference>
<dbReference type="InterPro" id="IPR036249">
    <property type="entry name" value="Thioredoxin-like_sf"/>
</dbReference>
<evidence type="ECO:0000313" key="2">
    <source>
        <dbReference type="EMBL" id="GHD30511.1"/>
    </source>
</evidence>
<dbReference type="RefSeq" id="WP_189476241.1">
    <property type="nucleotide sequence ID" value="NZ_BMYM01000001.1"/>
</dbReference>
<proteinExistence type="predicted"/>
<dbReference type="InterPro" id="IPR004045">
    <property type="entry name" value="Glutathione_S-Trfase_N"/>
</dbReference>
<dbReference type="EMBL" id="BMYM01000001">
    <property type="protein sequence ID" value="GHD30511.1"/>
    <property type="molecule type" value="Genomic_DNA"/>
</dbReference>
<dbReference type="CDD" id="cd00570">
    <property type="entry name" value="GST_N_family"/>
    <property type="match status" value="1"/>
</dbReference>